<comment type="caution">
    <text evidence="2">The sequence shown here is derived from an EMBL/GenBank/DDBJ whole genome shotgun (WGS) entry which is preliminary data.</text>
</comment>
<organism evidence="2 3">
    <name type="scientific">Neobittarella massiliensis</name>
    <name type="common">ex Bilen et al. 2018</name>
    <dbReference type="NCBI Taxonomy" id="2041842"/>
    <lineage>
        <taxon>Bacteria</taxon>
        <taxon>Bacillati</taxon>
        <taxon>Bacillota</taxon>
        <taxon>Clostridia</taxon>
        <taxon>Eubacteriales</taxon>
        <taxon>Oscillospiraceae</taxon>
        <taxon>Neobittarella (ex Bilen et al. 2018)</taxon>
    </lineage>
</organism>
<proteinExistence type="predicted"/>
<dbReference type="EMBL" id="JACOGI010000001">
    <property type="protein sequence ID" value="MBC3515158.1"/>
    <property type="molecule type" value="Genomic_DNA"/>
</dbReference>
<dbReference type="RefSeq" id="WP_186487320.1">
    <property type="nucleotide sequence ID" value="NZ_JACOGI010000001.1"/>
</dbReference>
<keyword evidence="3" id="KW-1185">Reference proteome</keyword>
<dbReference type="Gene3D" id="3.30.830.10">
    <property type="entry name" value="Metalloenzyme, LuxS/M16 peptidase-like"/>
    <property type="match status" value="2"/>
</dbReference>
<sequence>MELKTVHLYAGIDLHTLHDSRHVSNRLSINLCVPLQADTVTPYALLGEILGRSSQKYPTFAALNRRLYDLYGSFYDCRVSSLGDCQVLTLMVQGIDDRFCLEKEPLLTQLADFLCDMLLCPCADQNGFDAQLVEVEKKNQRDEIAAQLNNKRAWALQRAREQVFCGQPAAIPRLGWAETLDAITPASLYSSYRRLLREASIHIIVSGSGALSQVEEPLCRRLSAITADRRPLSICHHSVPTAPEKTEQLEEMQMNQTKLVFCLAPCPPFTAQQYGAVRVAMALLGSTPFSRLFVNVREKESLCYYCDGRYNRLNGLTTIDLGLDYKDCARAEKAVMEQIQALQAGDFSDSEIEDTKKYLLGGFASMGDSLGELDPWYLAQIIEGRCQSPEQAADQVRRATREEMVTVYRSLKPILRYTLAEEQHPEKE</sequence>
<evidence type="ECO:0000313" key="3">
    <source>
        <dbReference type="Proteomes" id="UP000597668"/>
    </source>
</evidence>
<dbReference type="AlphaFoldDB" id="A0A8J6IMT3"/>
<feature type="domain" description="Peptidase M16 C-terminal" evidence="1">
    <location>
        <begin position="183"/>
        <end position="358"/>
    </location>
</feature>
<dbReference type="InterPro" id="IPR007863">
    <property type="entry name" value="Peptidase_M16_C"/>
</dbReference>
<dbReference type="Proteomes" id="UP000597668">
    <property type="component" value="Unassembled WGS sequence"/>
</dbReference>
<evidence type="ECO:0000313" key="2">
    <source>
        <dbReference type="EMBL" id="MBC3515158.1"/>
    </source>
</evidence>
<reference evidence="2" key="1">
    <citation type="submission" date="2020-08" db="EMBL/GenBank/DDBJ databases">
        <authorList>
            <person name="Liu C."/>
            <person name="Sun Q."/>
        </authorList>
    </citation>
    <scope>NUCLEOTIDE SEQUENCE</scope>
    <source>
        <strain evidence="2">NSJ-65</strain>
    </source>
</reference>
<dbReference type="InterPro" id="IPR011249">
    <property type="entry name" value="Metalloenz_LuxS/M16"/>
</dbReference>
<evidence type="ECO:0000259" key="1">
    <source>
        <dbReference type="Pfam" id="PF05193"/>
    </source>
</evidence>
<dbReference type="Pfam" id="PF05193">
    <property type="entry name" value="Peptidase_M16_C"/>
    <property type="match status" value="1"/>
</dbReference>
<gene>
    <name evidence="2" type="ORF">H8K20_01960</name>
</gene>
<dbReference type="GO" id="GO:0046872">
    <property type="term" value="F:metal ion binding"/>
    <property type="evidence" value="ECO:0007669"/>
    <property type="project" value="InterPro"/>
</dbReference>
<name>A0A8J6IMT3_9FIRM</name>
<accession>A0A8J6IMT3</accession>
<dbReference type="SUPFAM" id="SSF63411">
    <property type="entry name" value="LuxS/MPP-like metallohydrolase"/>
    <property type="match status" value="2"/>
</dbReference>
<protein>
    <submittedName>
        <fullName evidence="2">Insulinase family protein</fullName>
    </submittedName>
</protein>